<feature type="compositionally biased region" description="Basic residues" evidence="1">
    <location>
        <begin position="157"/>
        <end position="187"/>
    </location>
</feature>
<feature type="region of interest" description="Disordered" evidence="1">
    <location>
        <begin position="147"/>
        <end position="194"/>
    </location>
</feature>
<sequence length="729" mass="84884">MYIVQNDNIERFWFLKTLDPGDRGYYFELNLSYFILQPYKISNPQYQFSFSRDFPGKRFIRLKKKKMFKMYTFWNKKVKCTKLVCDIFCISSDFIGSFGRFNQGNNCPIRKIEINTLNMEKTSDTIIKELFNSLDQKIPCVPDTEVTSTYSVPESNKKHKRHDKSKKKHKKHKKKSKKSKKKKRHSRSSSPDDYIELKLKKDKLEEAKSGMSVSLDVIMETIVSTANEKSEEVKDIKYNENGIDHLDTTLIDKNKVPTPENDSYQTKNNTTRLNNGKIIIKDLKESRFYHELVNKVQEKERFKTEKYKISEHSNLSHDLDKKKKKDKHKSKKKKRSRSRNRSSTPKRLKKYSRSRSNSKNKYSRHDDSKSHQTNSRNQSDSNVKCKNNDSDIKSNEKSNHHKRSITPDKYSKSIRRSRSRDSKKSKRSEDYNRTRKQSSEKIDKKKLFKIARKNALSLVQQGVLPVGSVKKDILANVPTKTVDELTDFCRKLSKKDKDHDDDTSYSSDDDEFKQPFHHPFLVKERPNIVMNIRNATQLPIKSFQEKTIGQDILRQQFPVSSGQTHSLALTEWVPIGPEESAKLNKILRPDEGNKLSNKSHHIPQTPKVVPVENIVQPVSSPTNAIVPMDYQYVAPAVETPTFTPYAHGNYSLLSFETGQFTGHTVGINNFCTIYYFLQIRYWQFSLGFQTLGNITLIFRQYYLCLTYLNAISTTPQSNDGSSAEHSWDI</sequence>
<dbReference type="PANTHER" id="PTHR46528">
    <property type="entry name" value="PROTEIN SON"/>
    <property type="match status" value="1"/>
</dbReference>
<dbReference type="InterPro" id="IPR032922">
    <property type="entry name" value="SON"/>
</dbReference>
<reference evidence="2 3" key="1">
    <citation type="submission" date="2019-08" db="EMBL/GenBank/DDBJ databases">
        <title>The genome of the soybean aphid Biotype 1, its phylome, world population structure and adaptation to the North American continent.</title>
        <authorList>
            <person name="Giordano R."/>
            <person name="Donthu R.K."/>
            <person name="Hernandez A.G."/>
            <person name="Wright C.L."/>
            <person name="Zimin A.V."/>
        </authorList>
    </citation>
    <scope>NUCLEOTIDE SEQUENCE [LARGE SCALE GENOMIC DNA]</scope>
    <source>
        <tissue evidence="2">Whole aphids</tissue>
    </source>
</reference>
<feature type="compositionally biased region" description="Basic and acidic residues" evidence="1">
    <location>
        <begin position="312"/>
        <end position="321"/>
    </location>
</feature>
<feature type="compositionally biased region" description="Polar residues" evidence="1">
    <location>
        <begin position="371"/>
        <end position="385"/>
    </location>
</feature>
<organism evidence="2 3">
    <name type="scientific">Aphis glycines</name>
    <name type="common">Soybean aphid</name>
    <dbReference type="NCBI Taxonomy" id="307491"/>
    <lineage>
        <taxon>Eukaryota</taxon>
        <taxon>Metazoa</taxon>
        <taxon>Ecdysozoa</taxon>
        <taxon>Arthropoda</taxon>
        <taxon>Hexapoda</taxon>
        <taxon>Insecta</taxon>
        <taxon>Pterygota</taxon>
        <taxon>Neoptera</taxon>
        <taxon>Paraneoptera</taxon>
        <taxon>Hemiptera</taxon>
        <taxon>Sternorrhyncha</taxon>
        <taxon>Aphidomorpha</taxon>
        <taxon>Aphidoidea</taxon>
        <taxon>Aphididae</taxon>
        <taxon>Aphidini</taxon>
        <taxon>Aphis</taxon>
        <taxon>Aphis</taxon>
    </lineage>
</organism>
<keyword evidence="3" id="KW-1185">Reference proteome</keyword>
<accession>A0A6G0TE38</accession>
<evidence type="ECO:0000313" key="3">
    <source>
        <dbReference type="Proteomes" id="UP000475862"/>
    </source>
</evidence>
<feature type="compositionally biased region" description="Basic and acidic residues" evidence="1">
    <location>
        <begin position="386"/>
        <end position="398"/>
    </location>
</feature>
<dbReference type="AlphaFoldDB" id="A0A6G0TE38"/>
<comment type="caution">
    <text evidence="2">The sequence shown here is derived from an EMBL/GenBank/DDBJ whole genome shotgun (WGS) entry which is preliminary data.</text>
</comment>
<feature type="region of interest" description="Disordered" evidence="1">
    <location>
        <begin position="312"/>
        <end position="440"/>
    </location>
</feature>
<dbReference type="GO" id="GO:0051726">
    <property type="term" value="P:regulation of cell cycle"/>
    <property type="evidence" value="ECO:0007669"/>
    <property type="project" value="InterPro"/>
</dbReference>
<dbReference type="Proteomes" id="UP000475862">
    <property type="component" value="Unassembled WGS sequence"/>
</dbReference>
<evidence type="ECO:0000256" key="1">
    <source>
        <dbReference type="SAM" id="MobiDB-lite"/>
    </source>
</evidence>
<gene>
    <name evidence="2" type="ORF">AGLY_010913</name>
</gene>
<evidence type="ECO:0000313" key="2">
    <source>
        <dbReference type="EMBL" id="KAE9530451.1"/>
    </source>
</evidence>
<dbReference type="GO" id="GO:0003723">
    <property type="term" value="F:RNA binding"/>
    <property type="evidence" value="ECO:0007669"/>
    <property type="project" value="InterPro"/>
</dbReference>
<feature type="compositionally biased region" description="Basic residues" evidence="1">
    <location>
        <begin position="322"/>
        <end position="362"/>
    </location>
</feature>
<protein>
    <submittedName>
        <fullName evidence="2">Uncharacterized protein</fullName>
    </submittedName>
</protein>
<dbReference type="GO" id="GO:0048024">
    <property type="term" value="P:regulation of mRNA splicing, via spliceosome"/>
    <property type="evidence" value="ECO:0007669"/>
    <property type="project" value="TreeGrafter"/>
</dbReference>
<proteinExistence type="predicted"/>
<name>A0A6G0TE38_APHGL</name>
<feature type="compositionally biased region" description="Basic and acidic residues" evidence="1">
    <location>
        <begin position="419"/>
        <end position="440"/>
    </location>
</feature>
<dbReference type="OrthoDB" id="786951at2759"/>
<dbReference type="EMBL" id="VYZN01000042">
    <property type="protein sequence ID" value="KAE9530451.1"/>
    <property type="molecule type" value="Genomic_DNA"/>
</dbReference>
<dbReference type="PANTHER" id="PTHR46528:SF1">
    <property type="entry name" value="PROTEIN SON"/>
    <property type="match status" value="1"/>
</dbReference>